<keyword evidence="20" id="KW-1185">Reference proteome</keyword>
<evidence type="ECO:0000256" key="11">
    <source>
        <dbReference type="ARBA" id="ARBA00022694"/>
    </source>
</evidence>
<keyword evidence="10 15" id="KW-0949">S-adenosyl-L-methionine</keyword>
<feature type="binding site" evidence="15 16">
    <location>
        <position position="112"/>
    </location>
    <ligand>
        <name>S-adenosyl-L-methionine</name>
        <dbReference type="ChEBI" id="CHEBI:59789"/>
    </ligand>
</feature>
<protein>
    <recommendedName>
        <fullName evidence="6 15">tRNA (guanine-N(1)-)-methyltransferase</fullName>
        <ecNumber evidence="5 15">2.1.1.228</ecNumber>
    </recommendedName>
    <alternativeName>
        <fullName evidence="12 15">M1G-methyltransferase</fullName>
    </alternativeName>
    <alternativeName>
        <fullName evidence="13 15">tRNA [GM37] methyltransferase</fullName>
    </alternativeName>
</protein>
<comment type="catalytic activity">
    <reaction evidence="14 15 17">
        <text>guanosine(37) in tRNA + S-adenosyl-L-methionine = N(1)-methylguanosine(37) in tRNA + S-adenosyl-L-homocysteine + H(+)</text>
        <dbReference type="Rhea" id="RHEA:36899"/>
        <dbReference type="Rhea" id="RHEA-COMP:10145"/>
        <dbReference type="Rhea" id="RHEA-COMP:10147"/>
        <dbReference type="ChEBI" id="CHEBI:15378"/>
        <dbReference type="ChEBI" id="CHEBI:57856"/>
        <dbReference type="ChEBI" id="CHEBI:59789"/>
        <dbReference type="ChEBI" id="CHEBI:73542"/>
        <dbReference type="ChEBI" id="CHEBI:74269"/>
        <dbReference type="EC" id="2.1.1.228"/>
    </reaction>
</comment>
<keyword evidence="8 15" id="KW-0489">Methyltransferase</keyword>
<evidence type="ECO:0000256" key="7">
    <source>
        <dbReference type="ARBA" id="ARBA00022490"/>
    </source>
</evidence>
<evidence type="ECO:0000256" key="17">
    <source>
        <dbReference type="RuleBase" id="RU003464"/>
    </source>
</evidence>
<dbReference type="InterPro" id="IPR016009">
    <property type="entry name" value="tRNA_MeTrfase_TRMD/TRM10"/>
</dbReference>
<accession>A0A1Y0HME8</accession>
<dbReference type="GO" id="GO:0005829">
    <property type="term" value="C:cytosol"/>
    <property type="evidence" value="ECO:0007669"/>
    <property type="project" value="TreeGrafter"/>
</dbReference>
<dbReference type="GO" id="GO:0052906">
    <property type="term" value="F:tRNA (guanine(37)-N1)-methyltransferase activity"/>
    <property type="evidence" value="ECO:0007669"/>
    <property type="project" value="UniProtKB-UniRule"/>
</dbReference>
<dbReference type="HAMAP" id="MF_00605">
    <property type="entry name" value="TrmD"/>
    <property type="match status" value="1"/>
</dbReference>
<keyword evidence="9 15" id="KW-0808">Transferase</keyword>
<dbReference type="PIRSF" id="PIRSF000386">
    <property type="entry name" value="tRNA_mtase"/>
    <property type="match status" value="1"/>
</dbReference>
<dbReference type="RefSeq" id="WP_192866742.1">
    <property type="nucleotide sequence ID" value="NZ_CP021416.1"/>
</dbReference>
<reference evidence="20" key="1">
    <citation type="submission" date="2017-05" db="EMBL/GenBank/DDBJ databases">
        <title>Dechlorination kinetics govern the competition between two new strains of the genus Sulfurospirillum.</title>
        <authorList>
            <person name="Buttet G.F."/>
            <person name="Murray A.M."/>
            <person name="Goris T."/>
            <person name="Burion M."/>
            <person name="Lin B."/>
            <person name="Rolle M."/>
            <person name="Maillard J."/>
        </authorList>
    </citation>
    <scope>NUCLEOTIDE SEQUENCE [LARGE SCALE GENOMIC DNA]</scope>
    <source>
        <strain evidence="20">SL2-1</strain>
    </source>
</reference>
<keyword evidence="7 15" id="KW-0963">Cytoplasm</keyword>
<dbReference type="InterPro" id="IPR029026">
    <property type="entry name" value="tRNA_m1G_MTases_N"/>
</dbReference>
<evidence type="ECO:0000313" key="19">
    <source>
        <dbReference type="EMBL" id="ARU49272.1"/>
    </source>
</evidence>
<feature type="domain" description="tRNA methyltransferase TRMD/TRM10-type" evidence="18">
    <location>
        <begin position="1"/>
        <end position="224"/>
    </location>
</feature>
<comment type="function">
    <text evidence="1 15 17">Specifically methylates guanosine-37 in various tRNAs.</text>
</comment>
<evidence type="ECO:0000256" key="15">
    <source>
        <dbReference type="HAMAP-Rule" id="MF_00605"/>
    </source>
</evidence>
<dbReference type="InterPro" id="IPR023148">
    <property type="entry name" value="tRNA_m1G_MeTrfase_C_sf"/>
</dbReference>
<evidence type="ECO:0000256" key="1">
    <source>
        <dbReference type="ARBA" id="ARBA00002634"/>
    </source>
</evidence>
<proteinExistence type="inferred from homology"/>
<evidence type="ECO:0000256" key="10">
    <source>
        <dbReference type="ARBA" id="ARBA00022691"/>
    </source>
</evidence>
<evidence type="ECO:0000256" key="2">
    <source>
        <dbReference type="ARBA" id="ARBA00004496"/>
    </source>
</evidence>
<evidence type="ECO:0000313" key="20">
    <source>
        <dbReference type="Proteomes" id="UP000196005"/>
    </source>
</evidence>
<evidence type="ECO:0000256" key="8">
    <source>
        <dbReference type="ARBA" id="ARBA00022603"/>
    </source>
</evidence>
<dbReference type="PANTHER" id="PTHR46417">
    <property type="entry name" value="TRNA (GUANINE-N(1)-)-METHYLTRANSFERASE"/>
    <property type="match status" value="1"/>
</dbReference>
<evidence type="ECO:0000256" key="14">
    <source>
        <dbReference type="ARBA" id="ARBA00047783"/>
    </source>
</evidence>
<evidence type="ECO:0000256" key="3">
    <source>
        <dbReference type="ARBA" id="ARBA00007630"/>
    </source>
</evidence>
<sequence length="230" mass="25923">MRFSYVTLFEGLIASYFEDSILKRAIAKELLSVEFFNPRDYTLNKHGKVDDYQASGGAGLVLFPQPLFDLLRSIKQASHEAYIIFPTPSGKLFTQNDAKRLAHKKHLVFVSGRYEGIDERVIETFADELFCIGDYVLTGGELPSLVMSDAISRNIKGVLGNEDSLSMESFESPLLEAPCFSKPPIYENKSVPSEFLKGNHAKISSLKNKMSESKTKYFRPDLFSRFSAKH</sequence>
<dbReference type="PANTHER" id="PTHR46417:SF1">
    <property type="entry name" value="TRNA (GUANINE-N(1)-)-METHYLTRANSFERASE"/>
    <property type="match status" value="1"/>
</dbReference>
<evidence type="ECO:0000259" key="18">
    <source>
        <dbReference type="Pfam" id="PF01746"/>
    </source>
</evidence>
<dbReference type="SUPFAM" id="SSF75217">
    <property type="entry name" value="alpha/beta knot"/>
    <property type="match status" value="1"/>
</dbReference>
<feature type="binding site" evidence="15 16">
    <location>
        <begin position="132"/>
        <end position="137"/>
    </location>
    <ligand>
        <name>S-adenosyl-L-methionine</name>
        <dbReference type="ChEBI" id="CHEBI:59789"/>
    </ligand>
</feature>
<comment type="subunit">
    <text evidence="4 15 17">Homodimer.</text>
</comment>
<dbReference type="Gene3D" id="3.40.1280.10">
    <property type="match status" value="1"/>
</dbReference>
<evidence type="ECO:0000256" key="6">
    <source>
        <dbReference type="ARBA" id="ARBA00014679"/>
    </source>
</evidence>
<dbReference type="NCBIfam" id="NF000648">
    <property type="entry name" value="PRK00026.1"/>
    <property type="match status" value="1"/>
</dbReference>
<dbReference type="InterPro" id="IPR029028">
    <property type="entry name" value="Alpha/beta_knot_MTases"/>
</dbReference>
<evidence type="ECO:0000256" key="13">
    <source>
        <dbReference type="ARBA" id="ARBA00033392"/>
    </source>
</evidence>
<evidence type="ECO:0000256" key="12">
    <source>
        <dbReference type="ARBA" id="ARBA00029736"/>
    </source>
</evidence>
<dbReference type="EMBL" id="CP021416">
    <property type="protein sequence ID" value="ARU49272.1"/>
    <property type="molecule type" value="Genomic_DNA"/>
</dbReference>
<comment type="similarity">
    <text evidence="3 15 17">Belongs to the RNA methyltransferase TrmD family.</text>
</comment>
<evidence type="ECO:0000256" key="9">
    <source>
        <dbReference type="ARBA" id="ARBA00022679"/>
    </source>
</evidence>
<gene>
    <name evidence="15" type="primary">trmD</name>
    <name evidence="19" type="ORF">Sdiek1_2113</name>
</gene>
<dbReference type="Proteomes" id="UP000196005">
    <property type="component" value="Chromosome"/>
</dbReference>
<evidence type="ECO:0000256" key="5">
    <source>
        <dbReference type="ARBA" id="ARBA00012807"/>
    </source>
</evidence>
<dbReference type="CDD" id="cd18080">
    <property type="entry name" value="TrmD-like"/>
    <property type="match status" value="1"/>
</dbReference>
<evidence type="ECO:0000256" key="4">
    <source>
        <dbReference type="ARBA" id="ARBA00011738"/>
    </source>
</evidence>
<dbReference type="Pfam" id="PF01746">
    <property type="entry name" value="tRNA_m1G_MT"/>
    <property type="match status" value="1"/>
</dbReference>
<comment type="subcellular location">
    <subcellularLocation>
        <location evidence="2 15 17">Cytoplasm</location>
    </subcellularLocation>
</comment>
<dbReference type="KEGG" id="suls:Sdiek1_2113"/>
<organism evidence="19 20">
    <name type="scientific">Sulfurospirillum diekertiae</name>
    <dbReference type="NCBI Taxonomy" id="1854492"/>
    <lineage>
        <taxon>Bacteria</taxon>
        <taxon>Pseudomonadati</taxon>
        <taxon>Campylobacterota</taxon>
        <taxon>Epsilonproteobacteria</taxon>
        <taxon>Campylobacterales</taxon>
        <taxon>Sulfurospirillaceae</taxon>
        <taxon>Sulfurospirillum</taxon>
    </lineage>
</organism>
<dbReference type="AlphaFoldDB" id="A0A1Y0HME8"/>
<dbReference type="InterPro" id="IPR002649">
    <property type="entry name" value="tRNA_m1G_MeTrfase_TrmD"/>
</dbReference>
<dbReference type="GO" id="GO:0002939">
    <property type="term" value="P:tRNA N1-guanine methylation"/>
    <property type="evidence" value="ECO:0007669"/>
    <property type="project" value="TreeGrafter"/>
</dbReference>
<evidence type="ECO:0000256" key="16">
    <source>
        <dbReference type="PIRSR" id="PIRSR000386-1"/>
    </source>
</evidence>
<keyword evidence="11 15" id="KW-0819">tRNA processing</keyword>
<dbReference type="Gene3D" id="1.10.1270.20">
    <property type="entry name" value="tRNA(m1g37)methyltransferase, domain 2"/>
    <property type="match status" value="1"/>
</dbReference>
<dbReference type="NCBIfam" id="TIGR00088">
    <property type="entry name" value="trmD"/>
    <property type="match status" value="1"/>
</dbReference>
<dbReference type="EC" id="2.1.1.228" evidence="5 15"/>
<name>A0A1Y0HME8_9BACT</name>